<sequence>MQSQEEEIGNRMMLEARSRQLQVLAARQQQLRQQGMGMNQKGNQMGQRMVSQMGQQMGNQMGQTQSRTMGTMGMAMGPTMGSSMGTSYDDIPITEPNDLNLLTGQTPLQPYFASFQAACRFGPLSTVESIVASAPRTPAFLHQGLNLALGAGNVDAARYLLEAGAPVTRQTPTHILSAPSDQQTLLFELLTQHGWTPNTPGFYGAVLLPRVVTNDALLDWFLGHGADPNLGAQRDNHDRNGGPDTDSCSALEAAASHGSIEAVQKLLSAGAQIRNGAPLYFAAGVCPPGANPHAGPVTPSREFDAARVPIMALLVERGADVNQKLESRHMNPQYPIVNAVMAGAVERVKWLLNQGADPALRGAFGSASEYAQKMGSEEMKGAVEEGVKKRNTEGPTV</sequence>
<protein>
    <submittedName>
        <fullName evidence="4">Ankyrin repeat-containing domain protein</fullName>
    </submittedName>
</protein>
<feature type="region of interest" description="Disordered" evidence="3">
    <location>
        <begin position="376"/>
        <end position="397"/>
    </location>
</feature>
<dbReference type="Gene3D" id="1.25.40.20">
    <property type="entry name" value="Ankyrin repeat-containing domain"/>
    <property type="match status" value="1"/>
</dbReference>
<keyword evidence="5" id="KW-1185">Reference proteome</keyword>
<organism evidence="4 5">
    <name type="scientific">Dactylonectria estremocensis</name>
    <dbReference type="NCBI Taxonomy" id="1079267"/>
    <lineage>
        <taxon>Eukaryota</taxon>
        <taxon>Fungi</taxon>
        <taxon>Dikarya</taxon>
        <taxon>Ascomycota</taxon>
        <taxon>Pezizomycotina</taxon>
        <taxon>Sordariomycetes</taxon>
        <taxon>Hypocreomycetidae</taxon>
        <taxon>Hypocreales</taxon>
        <taxon>Nectriaceae</taxon>
        <taxon>Dactylonectria</taxon>
    </lineage>
</organism>
<comment type="caution">
    <text evidence="4">The sequence shown here is derived from an EMBL/GenBank/DDBJ whole genome shotgun (WGS) entry which is preliminary data.</text>
</comment>
<dbReference type="SUPFAM" id="SSF48403">
    <property type="entry name" value="Ankyrin repeat"/>
    <property type="match status" value="1"/>
</dbReference>
<dbReference type="EMBL" id="JAGMUU010000001">
    <property type="protein sequence ID" value="KAH7163398.1"/>
    <property type="molecule type" value="Genomic_DNA"/>
</dbReference>
<dbReference type="SMART" id="SM00248">
    <property type="entry name" value="ANK"/>
    <property type="match status" value="3"/>
</dbReference>
<evidence type="ECO:0000313" key="4">
    <source>
        <dbReference type="EMBL" id="KAH7163398.1"/>
    </source>
</evidence>
<reference evidence="4" key="1">
    <citation type="journal article" date="2021" name="Nat. Commun.">
        <title>Genetic determinants of endophytism in the Arabidopsis root mycobiome.</title>
        <authorList>
            <person name="Mesny F."/>
            <person name="Miyauchi S."/>
            <person name="Thiergart T."/>
            <person name="Pickel B."/>
            <person name="Atanasova L."/>
            <person name="Karlsson M."/>
            <person name="Huettel B."/>
            <person name="Barry K.W."/>
            <person name="Haridas S."/>
            <person name="Chen C."/>
            <person name="Bauer D."/>
            <person name="Andreopoulos W."/>
            <person name="Pangilinan J."/>
            <person name="LaButti K."/>
            <person name="Riley R."/>
            <person name="Lipzen A."/>
            <person name="Clum A."/>
            <person name="Drula E."/>
            <person name="Henrissat B."/>
            <person name="Kohler A."/>
            <person name="Grigoriev I.V."/>
            <person name="Martin F.M."/>
            <person name="Hacquard S."/>
        </authorList>
    </citation>
    <scope>NUCLEOTIDE SEQUENCE</scope>
    <source>
        <strain evidence="4">MPI-CAGE-AT-0021</strain>
    </source>
</reference>
<dbReference type="InterPro" id="IPR036770">
    <property type="entry name" value="Ankyrin_rpt-contain_sf"/>
</dbReference>
<dbReference type="PANTHER" id="PTHR24189:SF50">
    <property type="entry name" value="ANKYRIN REPEAT AND SOCS BOX PROTEIN 2"/>
    <property type="match status" value="1"/>
</dbReference>
<dbReference type="AlphaFoldDB" id="A0A9P9FM39"/>
<dbReference type="OrthoDB" id="194358at2759"/>
<gene>
    <name evidence="4" type="ORF">B0J13DRAFT_538487</name>
</gene>
<evidence type="ECO:0000256" key="3">
    <source>
        <dbReference type="SAM" id="MobiDB-lite"/>
    </source>
</evidence>
<evidence type="ECO:0000313" key="5">
    <source>
        <dbReference type="Proteomes" id="UP000717696"/>
    </source>
</evidence>
<accession>A0A9P9FM39</accession>
<evidence type="ECO:0000256" key="2">
    <source>
        <dbReference type="ARBA" id="ARBA00023043"/>
    </source>
</evidence>
<dbReference type="PANTHER" id="PTHR24189">
    <property type="entry name" value="MYOTROPHIN"/>
    <property type="match status" value="1"/>
</dbReference>
<dbReference type="Proteomes" id="UP000717696">
    <property type="component" value="Unassembled WGS sequence"/>
</dbReference>
<evidence type="ECO:0000256" key="1">
    <source>
        <dbReference type="ARBA" id="ARBA00022737"/>
    </source>
</evidence>
<proteinExistence type="predicted"/>
<dbReference type="InterPro" id="IPR002110">
    <property type="entry name" value="Ankyrin_rpt"/>
</dbReference>
<keyword evidence="1" id="KW-0677">Repeat</keyword>
<name>A0A9P9FM39_9HYPO</name>
<dbReference type="InterPro" id="IPR050745">
    <property type="entry name" value="Multifunctional_regulatory"/>
</dbReference>
<keyword evidence="2" id="KW-0040">ANK repeat</keyword>